<sequence length="593" mass="68430">MPVHKYNLGIVGNCSYLAYIDTKADVKWMCLPKFDSSFLFGSLLDEKKGGHFSIQPATENYTSRQYYIPNTNVLCTEFTAPDGVFRVEDCAPRMIVHERQFRPLMLVRKIKLIQGEPAIRIVCQPTGNYGRMAPEIYTGSNHLRYMGFEQQVRLTTDVPLNWIIKEQQFVLDQDRYLVLTYGEPLEAPLRETAESFINQTIKYWLKWIKSSYIPEIYQDEIIRSALVLKLHQYEDTGGIIASGTTSLPEFHDSTRNWDYRYCWFRDAHYTLKAFNQIGHFEELEKYFDFIQNILRNNNSDTLQPLYSITGEKDIEEITIDLHGYLGNRPVRVGNKAYVQVQHDVYGQVLVSLLPLYTDKRLTFTKKSSYKSIVPWLLAQIERTLTMPDSGLWEFRNTVQVHTYTLLFHWAGAKAAFKIAQAFNDVELMKKADAIAREADRLLDTSYDKTRKVYPQAIGTPNLDASTLSMVTMGYIDQSSEKAKQHIAELEKELLADHGLFYRYKHYDDFGFPDTTFLVCAFWYVDALACVGRVDDAIKNLNQLLTFSNHLGIFSEDVGTDGSQWGNFPQTYSHVGLINAALRIAKKLDRPEFL</sequence>
<evidence type="ECO:0000313" key="3">
    <source>
        <dbReference type="EMBL" id="RZS75727.1"/>
    </source>
</evidence>
<evidence type="ECO:0000259" key="2">
    <source>
        <dbReference type="Pfam" id="PF19291"/>
    </source>
</evidence>
<feature type="domain" description="GH15-like" evidence="1">
    <location>
        <begin position="216"/>
        <end position="580"/>
    </location>
</feature>
<dbReference type="AlphaFoldDB" id="A0A4V2F218"/>
<dbReference type="InterPro" id="IPR045582">
    <property type="entry name" value="Trehalase-like_N"/>
</dbReference>
<dbReference type="GO" id="GO:0005975">
    <property type="term" value="P:carbohydrate metabolic process"/>
    <property type="evidence" value="ECO:0007669"/>
    <property type="project" value="InterPro"/>
</dbReference>
<reference evidence="3 4" key="1">
    <citation type="submission" date="2019-02" db="EMBL/GenBank/DDBJ databases">
        <title>Genomic Encyclopedia of Type Strains, Phase IV (KMG-IV): sequencing the most valuable type-strain genomes for metagenomic binning, comparative biology and taxonomic classification.</title>
        <authorList>
            <person name="Goeker M."/>
        </authorList>
    </citation>
    <scope>NUCLEOTIDE SEQUENCE [LARGE SCALE GENOMIC DNA]</scope>
    <source>
        <strain evidence="3 4">DSM 18116</strain>
    </source>
</reference>
<dbReference type="InterPro" id="IPR011613">
    <property type="entry name" value="GH15-like"/>
</dbReference>
<comment type="caution">
    <text evidence="3">The sequence shown here is derived from an EMBL/GenBank/DDBJ whole genome shotgun (WGS) entry which is preliminary data.</text>
</comment>
<dbReference type="PANTHER" id="PTHR31616:SF0">
    <property type="entry name" value="GLUCAN 1,4-ALPHA-GLUCOSIDASE"/>
    <property type="match status" value="1"/>
</dbReference>
<name>A0A4V2F218_9BACT</name>
<protein>
    <submittedName>
        <fullName evidence="3">Glucoamylase</fullName>
    </submittedName>
</protein>
<gene>
    <name evidence="3" type="ORF">EV199_1600</name>
</gene>
<proteinExistence type="predicted"/>
<dbReference type="InterPro" id="IPR012341">
    <property type="entry name" value="6hp_glycosidase-like_sf"/>
</dbReference>
<evidence type="ECO:0000313" key="4">
    <source>
        <dbReference type="Proteomes" id="UP000293874"/>
    </source>
</evidence>
<dbReference type="GO" id="GO:0004553">
    <property type="term" value="F:hydrolase activity, hydrolyzing O-glycosyl compounds"/>
    <property type="evidence" value="ECO:0007669"/>
    <property type="project" value="UniProtKB-ARBA"/>
</dbReference>
<organism evidence="3 4">
    <name type="scientific">Pseudobacter ginsenosidimutans</name>
    <dbReference type="NCBI Taxonomy" id="661488"/>
    <lineage>
        <taxon>Bacteria</taxon>
        <taxon>Pseudomonadati</taxon>
        <taxon>Bacteroidota</taxon>
        <taxon>Chitinophagia</taxon>
        <taxon>Chitinophagales</taxon>
        <taxon>Chitinophagaceae</taxon>
        <taxon>Pseudobacter</taxon>
    </lineage>
</organism>
<keyword evidence="4" id="KW-1185">Reference proteome</keyword>
<dbReference type="SUPFAM" id="SSF48208">
    <property type="entry name" value="Six-hairpin glycosidases"/>
    <property type="match status" value="1"/>
</dbReference>
<dbReference type="Gene3D" id="1.50.10.10">
    <property type="match status" value="1"/>
</dbReference>
<dbReference type="InterPro" id="IPR008928">
    <property type="entry name" value="6-hairpin_glycosidase_sf"/>
</dbReference>
<dbReference type="RefSeq" id="WP_130540071.1">
    <property type="nucleotide sequence ID" value="NZ_CP042431.1"/>
</dbReference>
<dbReference type="Proteomes" id="UP000293874">
    <property type="component" value="Unassembled WGS sequence"/>
</dbReference>
<dbReference type="Pfam" id="PF19291">
    <property type="entry name" value="TREH_N"/>
    <property type="match status" value="1"/>
</dbReference>
<dbReference type="EMBL" id="SGXA01000001">
    <property type="protein sequence ID" value="RZS75727.1"/>
    <property type="molecule type" value="Genomic_DNA"/>
</dbReference>
<dbReference type="OrthoDB" id="3902805at2"/>
<dbReference type="PANTHER" id="PTHR31616">
    <property type="entry name" value="TREHALASE"/>
    <property type="match status" value="1"/>
</dbReference>
<accession>A0A4V2F218</accession>
<evidence type="ECO:0000259" key="1">
    <source>
        <dbReference type="Pfam" id="PF00723"/>
    </source>
</evidence>
<dbReference type="Pfam" id="PF00723">
    <property type="entry name" value="Glyco_hydro_15"/>
    <property type="match status" value="1"/>
</dbReference>
<feature type="domain" description="Trehalase-like N-terminal" evidence="2">
    <location>
        <begin position="9"/>
        <end position="167"/>
    </location>
</feature>